<evidence type="ECO:0000313" key="1">
    <source>
        <dbReference type="EMBL" id="MEJ5979528.1"/>
    </source>
</evidence>
<evidence type="ECO:0000313" key="2">
    <source>
        <dbReference type="Proteomes" id="UP001361239"/>
    </source>
</evidence>
<dbReference type="RefSeq" id="WP_339589528.1">
    <property type="nucleotide sequence ID" value="NZ_JBBHJZ010000009.1"/>
</dbReference>
<accession>A0ABU8S2E3</accession>
<keyword evidence="2" id="KW-1185">Reference proteome</keyword>
<protein>
    <submittedName>
        <fullName evidence="1">Uncharacterized protein</fullName>
    </submittedName>
</protein>
<reference evidence="1 2" key="1">
    <citation type="submission" date="2024-03" db="EMBL/GenBank/DDBJ databases">
        <authorList>
            <person name="Jo J.-H."/>
        </authorList>
    </citation>
    <scope>NUCLEOTIDE SEQUENCE [LARGE SCALE GENOMIC DNA]</scope>
    <source>
        <strain evidence="1 2">PS1R-30</strain>
    </source>
</reference>
<dbReference type="Proteomes" id="UP001361239">
    <property type="component" value="Unassembled WGS sequence"/>
</dbReference>
<dbReference type="EMBL" id="JBBHJZ010000009">
    <property type="protein sequence ID" value="MEJ5979528.1"/>
    <property type="molecule type" value="Genomic_DNA"/>
</dbReference>
<gene>
    <name evidence="1" type="ORF">WG901_22945</name>
</gene>
<sequence>MSLDESELRSHLMDLVGIRSPIVAAALLQLVVELRLAEVLDTKGLERIKEAIVAAAVQRRPSHRFAADFEMEVRAKLDRLIAGSEARKG</sequence>
<comment type="caution">
    <text evidence="1">The sequence shown here is derived from an EMBL/GenBank/DDBJ whole genome shotgun (WGS) entry which is preliminary data.</text>
</comment>
<name>A0ABU8S2E3_9SPHN</name>
<organism evidence="1 2">
    <name type="scientific">Novosphingobium anseongense</name>
    <dbReference type="NCBI Taxonomy" id="3133436"/>
    <lineage>
        <taxon>Bacteria</taxon>
        <taxon>Pseudomonadati</taxon>
        <taxon>Pseudomonadota</taxon>
        <taxon>Alphaproteobacteria</taxon>
        <taxon>Sphingomonadales</taxon>
        <taxon>Sphingomonadaceae</taxon>
        <taxon>Novosphingobium</taxon>
    </lineage>
</organism>
<proteinExistence type="predicted"/>